<name>A0A4D8Q0Q1_AZOBR</name>
<protein>
    <submittedName>
        <fullName evidence="1">DUF4276 family protein</fullName>
    </submittedName>
</protein>
<geneLocation type="plasmid" evidence="1">
    <name>p1</name>
</geneLocation>
<dbReference type="InterPro" id="IPR025455">
    <property type="entry name" value="DUF4276"/>
</dbReference>
<gene>
    <name evidence="1" type="ORF">D3867_15335</name>
</gene>
<sequence length="231" mass="25590">MAGQVQARRDLAHGRVGGQPVKRPVEVAIYVEGGGDSTADKNALRIGMDVLLTSLKDRVRAKAWRWKLVFCGGRRAAYEKFINAREHAGSNDIVILLVDSEGPVTVDTKAAHLKQRQGDEGWDLTGVPEDHIHFMAQTMEAWIVADPEALATYYGQGFRTNALPARQNLEDEAKPNVAEKLKAATRDSKTKGEYHKIAHASQLLAKIDPTKVRARCPHAERFFTTLERLIG</sequence>
<accession>A0A4D8Q0Q1</accession>
<dbReference type="Proteomes" id="UP000298596">
    <property type="component" value="Plasmid p1"/>
</dbReference>
<evidence type="ECO:0000313" key="2">
    <source>
        <dbReference type="Proteomes" id="UP000298596"/>
    </source>
</evidence>
<evidence type="ECO:0000313" key="1">
    <source>
        <dbReference type="EMBL" id="QCO03443.1"/>
    </source>
</evidence>
<reference evidence="1 2" key="1">
    <citation type="submission" date="2018-09" db="EMBL/GenBank/DDBJ databases">
        <title>Whole genome based analysis of evolution and adaptive divergence in Indian and Brazilian strains of Azospirillum brasilense.</title>
        <authorList>
            <person name="Singh C."/>
            <person name="Tripathi A.K."/>
        </authorList>
    </citation>
    <scope>NUCLEOTIDE SEQUENCE [LARGE SCALE GENOMIC DNA]</scope>
    <source>
        <strain evidence="1 2">MTCC4036</strain>
        <plasmid evidence="1 2">p1</plasmid>
    </source>
</reference>
<dbReference type="EMBL" id="CP032331">
    <property type="protein sequence ID" value="QCO03443.1"/>
    <property type="molecule type" value="Genomic_DNA"/>
</dbReference>
<dbReference type="AlphaFoldDB" id="A0A4D8Q0Q1"/>
<proteinExistence type="predicted"/>
<keyword evidence="1" id="KW-0614">Plasmid</keyword>
<organism evidence="1 2">
    <name type="scientific">Azospirillum brasilense</name>
    <dbReference type="NCBI Taxonomy" id="192"/>
    <lineage>
        <taxon>Bacteria</taxon>
        <taxon>Pseudomonadati</taxon>
        <taxon>Pseudomonadota</taxon>
        <taxon>Alphaproteobacteria</taxon>
        <taxon>Rhodospirillales</taxon>
        <taxon>Azospirillaceae</taxon>
        <taxon>Azospirillum</taxon>
    </lineage>
</organism>
<dbReference type="Pfam" id="PF14103">
    <property type="entry name" value="DUF4276"/>
    <property type="match status" value="1"/>
</dbReference>